<reference evidence="1" key="1">
    <citation type="submission" date="2014-12" db="EMBL/GenBank/DDBJ databases">
        <title>Insight into the proteome of Arion vulgaris.</title>
        <authorList>
            <person name="Aradska J."/>
            <person name="Bulat T."/>
            <person name="Smidak R."/>
            <person name="Sarate P."/>
            <person name="Gangsoo J."/>
            <person name="Sialana F."/>
            <person name="Bilban M."/>
            <person name="Lubec G."/>
        </authorList>
    </citation>
    <scope>NUCLEOTIDE SEQUENCE</scope>
    <source>
        <tissue evidence="1">Skin</tissue>
    </source>
</reference>
<name>A0A0B7C4R1_9EUPU</name>
<evidence type="ECO:0000313" key="1">
    <source>
        <dbReference type="EMBL" id="CEK99616.1"/>
    </source>
</evidence>
<proteinExistence type="predicted"/>
<accession>A0A0B7C4R1</accession>
<gene>
    <name evidence="1" type="primary">ORF221722</name>
</gene>
<sequence>RESKKIVNNVHSIMPISGSCCRVIGCSCNKENAWQDCNIQCSTNLEQDLRSTHSRCYQEGISQEDNNSEMFHDECGSSTISKTDQFVTFSEGLELLSCEDTAVYDNS</sequence>
<dbReference type="AlphaFoldDB" id="A0A0B7C4R1"/>
<feature type="non-terminal residue" evidence="1">
    <location>
        <position position="1"/>
    </location>
</feature>
<dbReference type="EMBL" id="HACG01052745">
    <property type="protein sequence ID" value="CEK99616.1"/>
    <property type="molecule type" value="Transcribed_RNA"/>
</dbReference>
<protein>
    <submittedName>
        <fullName evidence="1">Uncharacterized protein</fullName>
    </submittedName>
</protein>
<feature type="non-terminal residue" evidence="1">
    <location>
        <position position="107"/>
    </location>
</feature>
<organism evidence="1">
    <name type="scientific">Arion vulgaris</name>
    <dbReference type="NCBI Taxonomy" id="1028688"/>
    <lineage>
        <taxon>Eukaryota</taxon>
        <taxon>Metazoa</taxon>
        <taxon>Spiralia</taxon>
        <taxon>Lophotrochozoa</taxon>
        <taxon>Mollusca</taxon>
        <taxon>Gastropoda</taxon>
        <taxon>Heterobranchia</taxon>
        <taxon>Euthyneura</taxon>
        <taxon>Panpulmonata</taxon>
        <taxon>Eupulmonata</taxon>
        <taxon>Stylommatophora</taxon>
        <taxon>Helicina</taxon>
        <taxon>Arionoidea</taxon>
        <taxon>Arionidae</taxon>
        <taxon>Arion</taxon>
    </lineage>
</organism>